<accession>A0A2P5WQK9</accession>
<dbReference type="AlphaFoldDB" id="A0A2P5WQK9"/>
<evidence type="ECO:0000313" key="1">
    <source>
        <dbReference type="EMBL" id="PPR93343.1"/>
    </source>
</evidence>
<proteinExistence type="predicted"/>
<dbReference type="Proteomes" id="UP000239757">
    <property type="component" value="Unassembled WGS sequence"/>
</dbReference>
<gene>
    <name evidence="1" type="ORF">GOBAR_AA27340</name>
</gene>
<organism evidence="1 2">
    <name type="scientific">Gossypium barbadense</name>
    <name type="common">Sea Island cotton</name>
    <name type="synonym">Hibiscus barbadensis</name>
    <dbReference type="NCBI Taxonomy" id="3634"/>
    <lineage>
        <taxon>Eukaryota</taxon>
        <taxon>Viridiplantae</taxon>
        <taxon>Streptophyta</taxon>
        <taxon>Embryophyta</taxon>
        <taxon>Tracheophyta</taxon>
        <taxon>Spermatophyta</taxon>
        <taxon>Magnoliopsida</taxon>
        <taxon>eudicotyledons</taxon>
        <taxon>Gunneridae</taxon>
        <taxon>Pentapetalae</taxon>
        <taxon>rosids</taxon>
        <taxon>malvids</taxon>
        <taxon>Malvales</taxon>
        <taxon>Malvaceae</taxon>
        <taxon>Malvoideae</taxon>
        <taxon>Gossypium</taxon>
    </lineage>
</organism>
<evidence type="ECO:0000313" key="2">
    <source>
        <dbReference type="Proteomes" id="UP000239757"/>
    </source>
</evidence>
<name>A0A2P5WQK9_GOSBA</name>
<dbReference type="EMBL" id="KZ666826">
    <property type="protein sequence ID" value="PPR93343.1"/>
    <property type="molecule type" value="Genomic_DNA"/>
</dbReference>
<sequence length="137" mass="15339">MAENQILELSKIRKHEKNTNLNPISLSFSYSTYVIHFQSTHNKQAKNINKSDFIPGKACNFFEPKETTQDSLKQLILLTLWSSSMVGQPEVICWGRPSKAQWIISEDAITADAASLVHFAAKTFVKEVEINCASHGG</sequence>
<reference evidence="1 2" key="1">
    <citation type="submission" date="2015-01" db="EMBL/GenBank/DDBJ databases">
        <title>Genome of allotetraploid Gossypium barbadense reveals genomic plasticity and fiber elongation in cotton evolution.</title>
        <authorList>
            <person name="Chen X."/>
            <person name="Liu X."/>
            <person name="Zhao B."/>
            <person name="Zheng H."/>
            <person name="Hu Y."/>
            <person name="Lu G."/>
            <person name="Yang C."/>
            <person name="Chen J."/>
            <person name="Shan C."/>
            <person name="Zhang L."/>
            <person name="Zhou Y."/>
            <person name="Wang L."/>
            <person name="Guo W."/>
            <person name="Bai Y."/>
            <person name="Ruan J."/>
            <person name="Shangguan X."/>
            <person name="Mao Y."/>
            <person name="Jiang J."/>
            <person name="Zhu Y."/>
            <person name="Lei J."/>
            <person name="Kang H."/>
            <person name="Chen S."/>
            <person name="He X."/>
            <person name="Wang R."/>
            <person name="Wang Y."/>
            <person name="Chen J."/>
            <person name="Wang L."/>
            <person name="Yu S."/>
            <person name="Wang B."/>
            <person name="Wei J."/>
            <person name="Song S."/>
            <person name="Lu X."/>
            <person name="Gao Z."/>
            <person name="Gu W."/>
            <person name="Deng X."/>
            <person name="Ma D."/>
            <person name="Wang S."/>
            <person name="Liang W."/>
            <person name="Fang L."/>
            <person name="Cai C."/>
            <person name="Zhu X."/>
            <person name="Zhou B."/>
            <person name="Zhang Y."/>
            <person name="Chen Z."/>
            <person name="Xu S."/>
            <person name="Zhu R."/>
            <person name="Wang S."/>
            <person name="Zhang T."/>
            <person name="Zhao G."/>
        </authorList>
    </citation>
    <scope>NUCLEOTIDE SEQUENCE [LARGE SCALE GENOMIC DNA]</scope>
    <source>
        <strain evidence="2">cv. Xinhai21</strain>
        <tissue evidence="1">Leaf</tissue>
    </source>
</reference>
<protein>
    <submittedName>
        <fullName evidence="1">Uncharacterized protein</fullName>
    </submittedName>
</protein>